<gene>
    <name evidence="1" type="primary">106056005</name>
</gene>
<dbReference type="EnsemblMetazoa" id="BGLB024283-RA">
    <property type="protein sequence ID" value="BGLB024283-PA"/>
    <property type="gene ID" value="BGLB024283"/>
</dbReference>
<dbReference type="VEuPathDB" id="VectorBase:BGLB024283"/>
<dbReference type="VEuPathDB" id="VectorBase:BGLAX_032044"/>
<dbReference type="Proteomes" id="UP000076420">
    <property type="component" value="Unassembled WGS sequence"/>
</dbReference>
<organism evidence="1 2">
    <name type="scientific">Biomphalaria glabrata</name>
    <name type="common">Bloodfluke planorb</name>
    <name type="synonym">Freshwater snail</name>
    <dbReference type="NCBI Taxonomy" id="6526"/>
    <lineage>
        <taxon>Eukaryota</taxon>
        <taxon>Metazoa</taxon>
        <taxon>Spiralia</taxon>
        <taxon>Lophotrochozoa</taxon>
        <taxon>Mollusca</taxon>
        <taxon>Gastropoda</taxon>
        <taxon>Heterobranchia</taxon>
        <taxon>Euthyneura</taxon>
        <taxon>Panpulmonata</taxon>
        <taxon>Hygrophila</taxon>
        <taxon>Lymnaeoidea</taxon>
        <taxon>Planorbidae</taxon>
        <taxon>Biomphalaria</taxon>
    </lineage>
</organism>
<dbReference type="AlphaFoldDB" id="A0A2C9KW99"/>
<name>A0A2C9KW99_BIOGL</name>
<protein>
    <submittedName>
        <fullName evidence="1">Uncharacterized protein</fullName>
    </submittedName>
</protein>
<proteinExistence type="predicted"/>
<evidence type="ECO:0000313" key="2">
    <source>
        <dbReference type="Proteomes" id="UP000076420"/>
    </source>
</evidence>
<reference evidence="1" key="1">
    <citation type="submission" date="2020-05" db="UniProtKB">
        <authorList>
            <consortium name="EnsemblMetazoa"/>
        </authorList>
    </citation>
    <scope>IDENTIFICATION</scope>
    <source>
        <strain evidence="1">BB02</strain>
    </source>
</reference>
<accession>A0A2C9KW99</accession>
<evidence type="ECO:0000313" key="1">
    <source>
        <dbReference type="EnsemblMetazoa" id="BGLB024283-PA"/>
    </source>
</evidence>
<sequence length="324" mass="36602">MPLFHCQTLEGFDCGGASNLAFRGFHHKRKMEMGLENQLEDFELEQRANLPKRPCLWRSAGMPENHCPNMEMQQPNDTACSDKNHLLQPQQNSHLSFQQIQNCNQSLAYSLKDSNFNPHKSMPSSGVYPCRNSQHETETFLEATGIVKDSSSSLPRNMGSNNLAEHFLSRLKKREEEEIERNSVNNNNIFCSSKSSANGMEEDDDEMLPEFDFERQQCADSNQNGYQVERSFTESQGDACGVDMDPSSTAMDSDISLETPQYVNSNIPVSQPQTIEYGDRVRRCPSMLCSGLKPSPVSGRLHCHCSASWRGMYGIDNGYSTDYY</sequence>
<dbReference type="KEGG" id="bgt:106056005"/>